<dbReference type="WBParaSite" id="TREG1_95970.2">
    <property type="protein sequence ID" value="TREG1_95970.2"/>
    <property type="gene ID" value="TREG1_95970"/>
</dbReference>
<evidence type="ECO:0000313" key="3">
    <source>
        <dbReference type="Proteomes" id="UP000050795"/>
    </source>
</evidence>
<evidence type="ECO:0000313" key="4">
    <source>
        <dbReference type="WBParaSite" id="TREG1_95970.2"/>
    </source>
</evidence>
<keyword evidence="3" id="KW-1185">Reference proteome</keyword>
<reference evidence="4" key="2">
    <citation type="submission" date="2023-11" db="UniProtKB">
        <authorList>
            <consortium name="WormBaseParasite"/>
        </authorList>
    </citation>
    <scope>IDENTIFICATION</scope>
</reference>
<proteinExistence type="predicted"/>
<accession>A0AA85KLB4</accession>
<feature type="coiled-coil region" evidence="1">
    <location>
        <begin position="11"/>
        <end position="38"/>
    </location>
</feature>
<feature type="compositionally biased region" description="Polar residues" evidence="2">
    <location>
        <begin position="259"/>
        <end position="268"/>
    </location>
</feature>
<sequence>MTHEERIAYLVQSLDKRIKSIESERNKLLEEIQHLKKQNIADGDNLHDCKSQAPTTGSNSVHKKDTLKQKSYRLVDGESKKVPSQLPTCTTTTSNAKQSNRLRSPNLHSNHMMIKYDVGDTFTSKTMNTFHHSRQHMDAVYYTRLNNLIQKLQSLTDHWNHYHHHLQQACSHSHQSCANISNALSRINCLTEKFSLISRRPDALTWIQPTNYSTDDNNCLCTFNSHGRCSSSNSASPKTPGVVVNPTEAESLTKERNSSKPSSTHCIPVNKSTSNDTKLCRAVEVVTTVRPCQKVITTNKPTTSNAKRQCKKGSSTQKDFPIICKVVEDPVPIRKIVWR</sequence>
<reference evidence="3" key="1">
    <citation type="submission" date="2022-06" db="EMBL/GenBank/DDBJ databases">
        <authorList>
            <person name="Berger JAMES D."/>
            <person name="Berger JAMES D."/>
        </authorList>
    </citation>
    <scope>NUCLEOTIDE SEQUENCE [LARGE SCALE GENOMIC DNA]</scope>
</reference>
<feature type="region of interest" description="Disordered" evidence="2">
    <location>
        <begin position="231"/>
        <end position="268"/>
    </location>
</feature>
<evidence type="ECO:0000256" key="1">
    <source>
        <dbReference type="SAM" id="Coils"/>
    </source>
</evidence>
<dbReference type="AlphaFoldDB" id="A0AA85KLB4"/>
<evidence type="ECO:0000256" key="2">
    <source>
        <dbReference type="SAM" id="MobiDB-lite"/>
    </source>
</evidence>
<keyword evidence="1" id="KW-0175">Coiled coil</keyword>
<feature type="compositionally biased region" description="Polar residues" evidence="2">
    <location>
        <begin position="85"/>
        <end position="104"/>
    </location>
</feature>
<feature type="compositionally biased region" description="Basic and acidic residues" evidence="2">
    <location>
        <begin position="62"/>
        <end position="81"/>
    </location>
</feature>
<dbReference type="Proteomes" id="UP000050795">
    <property type="component" value="Unassembled WGS sequence"/>
</dbReference>
<organism evidence="3 4">
    <name type="scientific">Trichobilharzia regenti</name>
    <name type="common">Nasal bird schistosome</name>
    <dbReference type="NCBI Taxonomy" id="157069"/>
    <lineage>
        <taxon>Eukaryota</taxon>
        <taxon>Metazoa</taxon>
        <taxon>Spiralia</taxon>
        <taxon>Lophotrochozoa</taxon>
        <taxon>Platyhelminthes</taxon>
        <taxon>Trematoda</taxon>
        <taxon>Digenea</taxon>
        <taxon>Strigeidida</taxon>
        <taxon>Schistosomatoidea</taxon>
        <taxon>Schistosomatidae</taxon>
        <taxon>Trichobilharzia</taxon>
    </lineage>
</organism>
<name>A0AA85KLB4_TRIRE</name>
<protein>
    <submittedName>
        <fullName evidence="4">Uncharacterized protein</fullName>
    </submittedName>
</protein>
<feature type="region of interest" description="Disordered" evidence="2">
    <location>
        <begin position="43"/>
        <end position="104"/>
    </location>
</feature>